<reference evidence="1" key="1">
    <citation type="submission" date="2021-06" db="EMBL/GenBank/DDBJ databases">
        <authorList>
            <person name="Hodson N. C."/>
            <person name="Mongue J. A."/>
            <person name="Jaron S. K."/>
        </authorList>
    </citation>
    <scope>NUCLEOTIDE SEQUENCE</scope>
</reference>
<evidence type="ECO:0000313" key="2">
    <source>
        <dbReference type="Proteomes" id="UP000708208"/>
    </source>
</evidence>
<sequence length="11" mass="1338">KTKRSLKQYSV</sequence>
<dbReference type="EMBL" id="CAJVCH010528356">
    <property type="protein sequence ID" value="CAG7823092.1"/>
    <property type="molecule type" value="Genomic_DNA"/>
</dbReference>
<protein>
    <submittedName>
        <fullName evidence="1">Uncharacterized protein</fullName>
    </submittedName>
</protein>
<name>A0A8J2PC47_9HEXA</name>
<gene>
    <name evidence="1" type="ORF">AFUS01_LOCUS33328</name>
</gene>
<comment type="caution">
    <text evidence="1">The sequence shown here is derived from an EMBL/GenBank/DDBJ whole genome shotgun (WGS) entry which is preliminary data.</text>
</comment>
<dbReference type="Proteomes" id="UP000708208">
    <property type="component" value="Unassembled WGS sequence"/>
</dbReference>
<proteinExistence type="predicted"/>
<keyword evidence="2" id="KW-1185">Reference proteome</keyword>
<evidence type="ECO:0000313" key="1">
    <source>
        <dbReference type="EMBL" id="CAG7823092.1"/>
    </source>
</evidence>
<feature type="non-terminal residue" evidence="1">
    <location>
        <position position="1"/>
    </location>
</feature>
<organism evidence="1 2">
    <name type="scientific">Allacma fusca</name>
    <dbReference type="NCBI Taxonomy" id="39272"/>
    <lineage>
        <taxon>Eukaryota</taxon>
        <taxon>Metazoa</taxon>
        <taxon>Ecdysozoa</taxon>
        <taxon>Arthropoda</taxon>
        <taxon>Hexapoda</taxon>
        <taxon>Collembola</taxon>
        <taxon>Symphypleona</taxon>
        <taxon>Sminthuridae</taxon>
        <taxon>Allacma</taxon>
    </lineage>
</organism>
<accession>A0A8J2PC47</accession>